<dbReference type="PANTHER" id="PTHR46112:SF3">
    <property type="entry name" value="AMINOPEPTIDASE YPDF"/>
    <property type="match status" value="1"/>
</dbReference>
<dbReference type="InterPro" id="IPR050659">
    <property type="entry name" value="Peptidase_M24B"/>
</dbReference>
<evidence type="ECO:0000313" key="4">
    <source>
        <dbReference type="Proteomes" id="UP000273154"/>
    </source>
</evidence>
<sequence>MDNLERLGMGQVLVADPMSIWYLTGYWNVPYERFYALYLARDAKARTTQATLFCNRLFPDASQTGARVVTFDDTEDPVALVAEATRHGEPLGVDKVLAARWLLPLMDARVASEFHLGSPAVDDARSIKDARELDLMRAASATNDQAMAWLRSQLHEGVTEHEIASGLLAEYRRLGAQDHSFTPIVSFGANAADPHHEPDGTRLRAGDVVLFDVGCKRDSYCSDMTRTFFFGAEPSERDREVYETVRRANEAAEAIVAPGVTFAEIDLTARRIIEDAGYGSYFTHRLGHQIGLEDHEPGDVSSTHDEPVRPGQCFSIEPGIYLPGEMGVRIEDLVIVTENGCEVMNAYPKQLTVIE</sequence>
<name>A0A3G9KB23_9ACTN</name>
<dbReference type="Pfam" id="PF01321">
    <property type="entry name" value="Creatinase_N"/>
    <property type="match status" value="1"/>
</dbReference>
<reference evidence="4" key="1">
    <citation type="submission" date="2018-11" db="EMBL/GenBank/DDBJ databases">
        <title>Comparative genomics of Parolsenella catena and Libanicoccus massiliensis: Reclassification of Libanicoccus massiliensis as Parolsenella massiliensis comb. nov.</title>
        <authorList>
            <person name="Sakamoto M."/>
            <person name="Ikeyama N."/>
            <person name="Murakami T."/>
            <person name="Mori H."/>
            <person name="Yuki M."/>
            <person name="Ohkuma M."/>
        </authorList>
    </citation>
    <scope>NUCLEOTIDE SEQUENCE [LARGE SCALE GENOMIC DNA]</scope>
    <source>
        <strain evidence="4">JCM 31932</strain>
    </source>
</reference>
<dbReference type="SUPFAM" id="SSF53092">
    <property type="entry name" value="Creatinase/prolidase N-terminal domain"/>
    <property type="match status" value="1"/>
</dbReference>
<organism evidence="3 4">
    <name type="scientific">Parolsenella catena</name>
    <dbReference type="NCBI Taxonomy" id="2003188"/>
    <lineage>
        <taxon>Bacteria</taxon>
        <taxon>Bacillati</taxon>
        <taxon>Actinomycetota</taxon>
        <taxon>Coriobacteriia</taxon>
        <taxon>Coriobacteriales</taxon>
        <taxon>Atopobiaceae</taxon>
        <taxon>Parolsenella</taxon>
    </lineage>
</organism>
<protein>
    <submittedName>
        <fullName evidence="3">Proline dipeptidase</fullName>
    </submittedName>
</protein>
<evidence type="ECO:0000259" key="2">
    <source>
        <dbReference type="Pfam" id="PF01321"/>
    </source>
</evidence>
<evidence type="ECO:0000313" key="3">
    <source>
        <dbReference type="EMBL" id="BBH50755.1"/>
    </source>
</evidence>
<proteinExistence type="predicted"/>
<dbReference type="AlphaFoldDB" id="A0A3G9KB23"/>
<gene>
    <name evidence="3" type="primary">pepQ</name>
    <name evidence="3" type="ORF">Pcatena_13420</name>
</gene>
<dbReference type="CDD" id="cd01092">
    <property type="entry name" value="APP-like"/>
    <property type="match status" value="1"/>
</dbReference>
<dbReference type="EMBL" id="AP019367">
    <property type="protein sequence ID" value="BBH50755.1"/>
    <property type="molecule type" value="Genomic_DNA"/>
</dbReference>
<dbReference type="PANTHER" id="PTHR46112">
    <property type="entry name" value="AMINOPEPTIDASE"/>
    <property type="match status" value="1"/>
</dbReference>
<dbReference type="Pfam" id="PF00557">
    <property type="entry name" value="Peptidase_M24"/>
    <property type="match status" value="1"/>
</dbReference>
<dbReference type="Gene3D" id="3.40.350.10">
    <property type="entry name" value="Creatinase/prolidase N-terminal domain"/>
    <property type="match status" value="1"/>
</dbReference>
<dbReference type="InterPro" id="IPR036005">
    <property type="entry name" value="Creatinase/aminopeptidase-like"/>
</dbReference>
<keyword evidence="4" id="KW-1185">Reference proteome</keyword>
<dbReference type="InterPro" id="IPR000587">
    <property type="entry name" value="Creatinase_N"/>
</dbReference>
<dbReference type="KEGG" id="pcat:Pcatena_13420"/>
<dbReference type="Proteomes" id="UP000273154">
    <property type="component" value="Chromosome"/>
</dbReference>
<dbReference type="InterPro" id="IPR029149">
    <property type="entry name" value="Creatin/AminoP/Spt16_N"/>
</dbReference>
<feature type="domain" description="Creatinase N-terminal" evidence="2">
    <location>
        <begin position="3"/>
        <end position="126"/>
    </location>
</feature>
<dbReference type="SUPFAM" id="SSF55920">
    <property type="entry name" value="Creatinase/aminopeptidase"/>
    <property type="match status" value="1"/>
</dbReference>
<feature type="domain" description="Peptidase M24" evidence="1">
    <location>
        <begin position="135"/>
        <end position="338"/>
    </location>
</feature>
<dbReference type="Gene3D" id="3.90.230.10">
    <property type="entry name" value="Creatinase/methionine aminopeptidase superfamily"/>
    <property type="match status" value="1"/>
</dbReference>
<accession>A0A3G9KB23</accession>
<evidence type="ECO:0000259" key="1">
    <source>
        <dbReference type="Pfam" id="PF00557"/>
    </source>
</evidence>
<dbReference type="InterPro" id="IPR000994">
    <property type="entry name" value="Pept_M24"/>
</dbReference>